<dbReference type="PANTHER" id="PTHR21512">
    <property type="entry name" value="TRAFFICKING PROTEIN PARTICLE COMPLEX SUBUNIT 9"/>
    <property type="match status" value="1"/>
</dbReference>
<evidence type="ECO:0000259" key="4">
    <source>
        <dbReference type="Pfam" id="PF08626"/>
    </source>
</evidence>
<feature type="region of interest" description="Disordered" evidence="3">
    <location>
        <begin position="189"/>
        <end position="239"/>
    </location>
</feature>
<evidence type="ECO:0000256" key="1">
    <source>
        <dbReference type="ARBA" id="ARBA00004555"/>
    </source>
</evidence>
<dbReference type="Pfam" id="PF26280">
    <property type="entry name" value="Ig_TRAPPC9-Trs120_2nd"/>
    <property type="match status" value="1"/>
</dbReference>
<dbReference type="PANTHER" id="PTHR21512:SF5">
    <property type="entry name" value="TRAFFICKING PROTEIN PARTICLE COMPLEX SUBUNIT 9"/>
    <property type="match status" value="1"/>
</dbReference>
<dbReference type="RefSeq" id="XP_007755160.1">
    <property type="nucleotide sequence ID" value="XM_007756970.1"/>
</dbReference>
<evidence type="ECO:0000259" key="5">
    <source>
        <dbReference type="Pfam" id="PF26251"/>
    </source>
</evidence>
<keyword evidence="2" id="KW-0333">Golgi apparatus</keyword>
<dbReference type="Pfam" id="PF26283">
    <property type="entry name" value="Ig_TRAPPC9-Trs120_4th"/>
    <property type="match status" value="1"/>
</dbReference>
<dbReference type="eggNOG" id="KOG1953">
    <property type="taxonomic scope" value="Eukaryota"/>
</dbReference>
<dbReference type="Pfam" id="PF26254">
    <property type="entry name" value="Ig_TRAPPC9-Trs120_1st"/>
    <property type="match status" value="1"/>
</dbReference>
<dbReference type="InterPro" id="IPR058567">
    <property type="entry name" value="Ig_TRAPPC9_Trs120_3rd"/>
</dbReference>
<organism evidence="9 10">
    <name type="scientific">Cladophialophora yegresii CBS 114405</name>
    <dbReference type="NCBI Taxonomy" id="1182544"/>
    <lineage>
        <taxon>Eukaryota</taxon>
        <taxon>Fungi</taxon>
        <taxon>Dikarya</taxon>
        <taxon>Ascomycota</taxon>
        <taxon>Pezizomycotina</taxon>
        <taxon>Eurotiomycetes</taxon>
        <taxon>Chaetothyriomycetidae</taxon>
        <taxon>Chaetothyriales</taxon>
        <taxon>Herpotrichiellaceae</taxon>
        <taxon>Cladophialophora</taxon>
    </lineage>
</organism>
<evidence type="ECO:0000259" key="7">
    <source>
        <dbReference type="Pfam" id="PF26282"/>
    </source>
</evidence>
<feature type="domain" description="Trs120/TRAPPC9 N-terminal" evidence="4">
    <location>
        <begin position="6"/>
        <end position="308"/>
    </location>
</feature>
<evidence type="ECO:0000259" key="8">
    <source>
        <dbReference type="Pfam" id="PF26283"/>
    </source>
</evidence>
<dbReference type="STRING" id="1182544.W9WD64"/>
<dbReference type="HOGENOM" id="CLU_002231_0_0_1"/>
<accession>W9WD64</accession>
<dbReference type="GeneID" id="19177545"/>
<evidence type="ECO:0000313" key="9">
    <source>
        <dbReference type="EMBL" id="EXJ62506.1"/>
    </source>
</evidence>
<feature type="domain" description="Trs120/TRAPPC9 first Ig-like" evidence="6">
    <location>
        <begin position="647"/>
        <end position="838"/>
    </location>
</feature>
<name>W9WD64_9EURO</name>
<dbReference type="EMBL" id="AMGW01000002">
    <property type="protein sequence ID" value="EXJ62506.1"/>
    <property type="molecule type" value="Genomic_DNA"/>
</dbReference>
<reference evidence="9 10" key="1">
    <citation type="submission" date="2013-03" db="EMBL/GenBank/DDBJ databases">
        <title>The Genome Sequence of Cladophialophora yegresii CBS 114405.</title>
        <authorList>
            <consortium name="The Broad Institute Genomics Platform"/>
            <person name="Cuomo C."/>
            <person name="de Hoog S."/>
            <person name="Gorbushina A."/>
            <person name="Walker B."/>
            <person name="Young S.K."/>
            <person name="Zeng Q."/>
            <person name="Gargeya S."/>
            <person name="Fitzgerald M."/>
            <person name="Haas B."/>
            <person name="Abouelleil A."/>
            <person name="Allen A.W."/>
            <person name="Alvarado L."/>
            <person name="Arachchi H.M."/>
            <person name="Berlin A.M."/>
            <person name="Chapman S.B."/>
            <person name="Gainer-Dewar J."/>
            <person name="Goldberg J."/>
            <person name="Griggs A."/>
            <person name="Gujja S."/>
            <person name="Hansen M."/>
            <person name="Howarth C."/>
            <person name="Imamovic A."/>
            <person name="Ireland A."/>
            <person name="Larimer J."/>
            <person name="McCowan C."/>
            <person name="Murphy C."/>
            <person name="Pearson M."/>
            <person name="Poon T.W."/>
            <person name="Priest M."/>
            <person name="Roberts A."/>
            <person name="Saif S."/>
            <person name="Shea T."/>
            <person name="Sisk P."/>
            <person name="Sykes S."/>
            <person name="Wortman J."/>
            <person name="Nusbaum C."/>
            <person name="Birren B."/>
        </authorList>
    </citation>
    <scope>NUCLEOTIDE SEQUENCE [LARGE SCALE GENOMIC DNA]</scope>
    <source>
        <strain evidence="9 10">CBS 114405</strain>
    </source>
</reference>
<evidence type="ECO:0000259" key="6">
    <source>
        <dbReference type="Pfam" id="PF26254"/>
    </source>
</evidence>
<dbReference type="InterPro" id="IPR058568">
    <property type="entry name" value="Ig_TRAPPC9_Trs120_4th"/>
</dbReference>
<dbReference type="Proteomes" id="UP000019473">
    <property type="component" value="Unassembled WGS sequence"/>
</dbReference>
<dbReference type="GO" id="GO:0005802">
    <property type="term" value="C:trans-Golgi network"/>
    <property type="evidence" value="ECO:0007669"/>
    <property type="project" value="TreeGrafter"/>
</dbReference>
<evidence type="ECO:0008006" key="11">
    <source>
        <dbReference type="Google" id="ProtNLM"/>
    </source>
</evidence>
<feature type="domain" description="Trs120/TRAPPC9 fourth Ig-like" evidence="8">
    <location>
        <begin position="1201"/>
        <end position="1343"/>
    </location>
</feature>
<dbReference type="Pfam" id="PF26282">
    <property type="entry name" value="Ig_TRAPPC9-Trs120_3rd"/>
    <property type="match status" value="1"/>
</dbReference>
<evidence type="ECO:0000256" key="2">
    <source>
        <dbReference type="ARBA" id="ARBA00023034"/>
    </source>
</evidence>
<proteinExistence type="predicted"/>
<dbReference type="OrthoDB" id="27962at2759"/>
<gene>
    <name evidence="9" type="ORF">A1O7_02944</name>
</gene>
<feature type="domain" description="Trs120/TRAPPC9 third Ig-like" evidence="7">
    <location>
        <begin position="992"/>
        <end position="1183"/>
    </location>
</feature>
<dbReference type="Pfam" id="PF26251">
    <property type="entry name" value="TPR_TRAPPC9-Trs120"/>
    <property type="match status" value="1"/>
</dbReference>
<dbReference type="Pfam" id="PF08626">
    <property type="entry name" value="TRAPPC9-Trs120"/>
    <property type="match status" value="1"/>
</dbReference>
<dbReference type="VEuPathDB" id="FungiDB:A1O7_02944"/>
<sequence>MGYNPFLPIAGARVNVLCIPAGPITPDRFQKFVKALHNAASVERRLVDATPSSGLIFYDVSASQDKWRPHLFPFETNSRPQVVLGLVDGTRLLAASASGSPETEIPRNDILETVESIKTQFEEQQPFEPGLVVRRLIYCGTGVNAPFGGDGLSLPDVEGDEAARQVMVTISRLLLEGLTRIVTDMKDQPISMVPGARDSQVPRRTGTTPVPASGSSTPVSTKPSSPMPATNGAEQQSDTSRGRFNIIQGMFRVQCGSWITAMDSLAEGASIAQSGHDHLWHAKALEYLLNSMVLLAWSDMTFVVPQVCRSLPNRSGAFGGEVVPKSGDSLKILAQLLPPLVETILELYAKVANLDLGGSLQDVLRESRVRLVNLLVFVKRAGGILTKQGLNQIATGSDDASDMSMQVKGEPVAVSKAGLANILIETLQEAQSSRSLLHYTALLVAIATSLSVLGLDRKHAFYIKQLMQQFVPKLIEARKVGASEAGVHPAAGLPPVSAALQGIMPEMVAGTRTMLNLAAGTYGVPLPPVPPVRQRIPAELTTIRERLRAWAIEHDTGDAMLKVEMLRTCVSVCEALPDVPAGLHFSSNILRTARRVATMPKYSVNDVPLIPAEEQARLLDSMKRAVSAASRLGSEGCRAEYWDDFLVRDIQVVERDGFSKLIAHKPSDLAIRGSALVDAVRDPFIYNPFSKDKSVVAAPVLVAGELSTFGVLLQNPLEVEIEIEEIRLLSEGCAFFPSAHSIVLGPLSCQLFALSGTPTESGDLGITGCRATIRSCYEQDFLTFREAWKPPVTLKQRAISRARPRRGQLSGGSGEEPAQVDSLSDPPVPTPLKLKVISAQPRLDIKLSSLGNPAMMLLEGESRVFDVTLINEGKSVPADLVLITAEDSVSERLKEALTTQDLNPAEKHELQNQLAIHPAIKIKDKQHHDSKQILEPGTSIDYGVAVVGRPGLVSATVQADFAFLGTPSAEVRGTFYTRQVRFPVAVTVNGSVEIPRCNILPIHSDFGWSSGQVSGEEPVQNHSTVAANLGKLSRWLKTSSEAGQYCMLSLDLRNVWPQPLSIELRARKPGAGPIDGQPWDDAYSIIETLQPGHVDRVVLIVPRIFIVDPHAPIPNLETQKQFVVTASKLSAEAEAASREAFWYREELLKSLHGVWREETSGRHGEIDLRKGIRLSPRMVDALKVDHVEIEYAVKAHEQVPDDGGPEGVTAVKQVGRAHFLLKTEAFATLSVTIHNHSQETLRLILRLQPALRHQPQKIALDLSKRFAWTGVLQRSVHPAIEPGGVFVAQLGIIALVDGDYVINASVEEVAGRRTNSGTKASDAANAGTDRRIWHARSPCLIDATS</sequence>
<feature type="region of interest" description="Disordered" evidence="3">
    <location>
        <begin position="799"/>
        <end position="827"/>
    </location>
</feature>
<evidence type="ECO:0000313" key="10">
    <source>
        <dbReference type="Proteomes" id="UP000019473"/>
    </source>
</evidence>
<protein>
    <recommendedName>
        <fullName evidence="11">Hypercellular protein HypA</fullName>
    </recommendedName>
</protein>
<comment type="caution">
    <text evidence="9">The sequence shown here is derived from an EMBL/GenBank/DDBJ whole genome shotgun (WGS) entry which is preliminary data.</text>
</comment>
<dbReference type="InterPro" id="IPR013935">
    <property type="entry name" value="Trs120_TRAPPC9"/>
</dbReference>
<keyword evidence="10" id="KW-1185">Reference proteome</keyword>
<dbReference type="InterPro" id="IPR058564">
    <property type="entry name" value="TPR_TRAPPC9_Trs120"/>
</dbReference>
<feature type="domain" description="Trs120/TRAPPC9 TPR region" evidence="5">
    <location>
        <begin position="333"/>
        <end position="633"/>
    </location>
</feature>
<evidence type="ECO:0000256" key="3">
    <source>
        <dbReference type="SAM" id="MobiDB-lite"/>
    </source>
</evidence>
<comment type="subcellular location">
    <subcellularLocation>
        <location evidence="1">Golgi apparatus</location>
    </subcellularLocation>
</comment>
<dbReference type="InterPro" id="IPR058565">
    <property type="entry name" value="Ig_TRAPPC9_Trs120_1st"/>
</dbReference>
<feature type="compositionally biased region" description="Low complexity" evidence="3">
    <location>
        <begin position="213"/>
        <end position="228"/>
    </location>
</feature>
<dbReference type="InterPro" id="IPR058563">
    <property type="entry name" value="Trs120_TRAPPC9_N"/>
</dbReference>